<dbReference type="PANTHER" id="PTHR37528:SF1">
    <property type="entry name" value="UPF0149 PROTEIN YGFB"/>
    <property type="match status" value="1"/>
</dbReference>
<evidence type="ECO:0000256" key="1">
    <source>
        <dbReference type="ARBA" id="ARBA00038308"/>
    </source>
</evidence>
<dbReference type="PATRIC" id="fig|505341.3.peg.2050"/>
<keyword evidence="4" id="KW-1185">Reference proteome</keyword>
<dbReference type="OrthoDB" id="9783391at2"/>
<dbReference type="NCBIfam" id="TIGR02292">
    <property type="entry name" value="ygfB_yecA"/>
    <property type="match status" value="1"/>
</dbReference>
<gene>
    <name evidence="3" type="ORF">QS62_10245</name>
</gene>
<dbReference type="HAMAP" id="MF_00346">
    <property type="entry name" value="UPF0149"/>
    <property type="match status" value="1"/>
</dbReference>
<sequence length="182" mass="20524">MAITAQQLTHELKQAGITLNGVELHGLLTGFICGGIRDESWKPLLYQFTNDDHAYPVQLISKIAELYKALNASLADLSEFTFELDLGNLDDIYQSITSLSEWCNHFLLGLGLAQPNLQQEKQQDIAEALADLREICQLGYEEGDDEESLAQALEEVIEYLRTIAMLFYSHFHQPAVQQKTIH</sequence>
<evidence type="ECO:0000313" key="3">
    <source>
        <dbReference type="EMBL" id="OBW91649.1"/>
    </source>
</evidence>
<evidence type="ECO:0000256" key="2">
    <source>
        <dbReference type="HAMAP-Rule" id="MF_00346"/>
    </source>
</evidence>
<dbReference type="GO" id="GO:0005829">
    <property type="term" value="C:cytosol"/>
    <property type="evidence" value="ECO:0007669"/>
    <property type="project" value="TreeGrafter"/>
</dbReference>
<accession>A0A1A7NRL4</accession>
<protein>
    <recommendedName>
        <fullName evidence="2">UPF0149 protein QS62_10245</fullName>
    </recommendedName>
</protein>
<dbReference type="PANTHER" id="PTHR37528">
    <property type="entry name" value="UPF0149 PROTEIN YGFB"/>
    <property type="match status" value="1"/>
</dbReference>
<reference evidence="3 4" key="1">
    <citation type="submission" date="2014-11" db="EMBL/GenBank/DDBJ databases">
        <title>Pan-genome of Gallibacterium spp.</title>
        <authorList>
            <person name="Kudirkiene E."/>
            <person name="Bojesen A.M."/>
        </authorList>
    </citation>
    <scope>NUCLEOTIDE SEQUENCE [LARGE SCALE GENOMIC DNA]</scope>
    <source>
        <strain evidence="3 4">F150</strain>
    </source>
</reference>
<dbReference type="EMBL" id="JTJL01000060">
    <property type="protein sequence ID" value="OBW91649.1"/>
    <property type="molecule type" value="Genomic_DNA"/>
</dbReference>
<dbReference type="Gene3D" id="1.20.120.740">
    <property type="entry name" value="YgfB uncharacterised protein family UPF0149, PF03695"/>
    <property type="match status" value="1"/>
</dbReference>
<comment type="caution">
    <text evidence="3">The sequence shown here is derived from an EMBL/GenBank/DDBJ whole genome shotgun (WGS) entry which is preliminary data.</text>
</comment>
<dbReference type="NCBIfam" id="NF002477">
    <property type="entry name" value="PRK01736.1"/>
    <property type="match status" value="1"/>
</dbReference>
<dbReference type="RefSeq" id="WP_066109780.1">
    <property type="nucleotide sequence ID" value="NZ_JTJL01000060.1"/>
</dbReference>
<dbReference type="InterPro" id="IPR011978">
    <property type="entry name" value="YgfB-like"/>
</dbReference>
<proteinExistence type="inferred from homology"/>
<dbReference type="SUPFAM" id="SSF101327">
    <property type="entry name" value="YgfB-like"/>
    <property type="match status" value="1"/>
</dbReference>
<organism evidence="3 4">
    <name type="scientific">Gallibacterium salpingitidis</name>
    <dbReference type="NCBI Taxonomy" id="505341"/>
    <lineage>
        <taxon>Bacteria</taxon>
        <taxon>Pseudomonadati</taxon>
        <taxon>Pseudomonadota</taxon>
        <taxon>Gammaproteobacteria</taxon>
        <taxon>Pasteurellales</taxon>
        <taxon>Pasteurellaceae</taxon>
        <taxon>Gallibacterium</taxon>
    </lineage>
</organism>
<comment type="similarity">
    <text evidence="1 2">Belongs to the UPF0149 family.</text>
</comment>
<dbReference type="Pfam" id="PF03695">
    <property type="entry name" value="UPF0149"/>
    <property type="match status" value="1"/>
</dbReference>
<evidence type="ECO:0000313" key="4">
    <source>
        <dbReference type="Proteomes" id="UP000092649"/>
    </source>
</evidence>
<dbReference type="Proteomes" id="UP000092649">
    <property type="component" value="Unassembled WGS sequence"/>
</dbReference>
<dbReference type="AlphaFoldDB" id="A0A1A7NRL4"/>
<dbReference type="InterPro" id="IPR036255">
    <property type="entry name" value="YgfB-like_sf"/>
</dbReference>
<name>A0A1A7NRL4_9PAST</name>